<evidence type="ECO:0000259" key="17">
    <source>
        <dbReference type="Pfam" id="PF07715"/>
    </source>
</evidence>
<organism evidence="18 19">
    <name type="scientific">Pseudoalteromonas spongiae</name>
    <dbReference type="NCBI Taxonomy" id="298657"/>
    <lineage>
        <taxon>Bacteria</taxon>
        <taxon>Pseudomonadati</taxon>
        <taxon>Pseudomonadota</taxon>
        <taxon>Gammaproteobacteria</taxon>
        <taxon>Alteromonadales</taxon>
        <taxon>Pseudoalteromonadaceae</taxon>
        <taxon>Pseudoalteromonas</taxon>
    </lineage>
</organism>
<proteinExistence type="inferred from homology"/>
<comment type="subcellular location">
    <subcellularLocation>
        <location evidence="1 12">Cell outer membrane</location>
        <topology evidence="1 12">Multi-pass membrane protein</topology>
    </subcellularLocation>
</comment>
<feature type="short sequence motif" description="TonB C-terminal box" evidence="13">
    <location>
        <begin position="761"/>
        <end position="778"/>
    </location>
</feature>
<dbReference type="InterPro" id="IPR036942">
    <property type="entry name" value="Beta-barrel_TonB_sf"/>
</dbReference>
<dbReference type="PANTHER" id="PTHR32552">
    <property type="entry name" value="FERRICHROME IRON RECEPTOR-RELATED"/>
    <property type="match status" value="1"/>
</dbReference>
<dbReference type="RefSeq" id="WP_336435494.1">
    <property type="nucleotide sequence ID" value="NZ_JBAWKS010000001.1"/>
</dbReference>
<dbReference type="SUPFAM" id="SSF56935">
    <property type="entry name" value="Porins"/>
    <property type="match status" value="1"/>
</dbReference>
<feature type="chain" id="PRO_5047377701" evidence="15">
    <location>
        <begin position="32"/>
        <end position="778"/>
    </location>
</feature>
<keyword evidence="18" id="KW-0675">Receptor</keyword>
<evidence type="ECO:0000256" key="13">
    <source>
        <dbReference type="PROSITE-ProRule" id="PRU10144"/>
    </source>
</evidence>
<dbReference type="Pfam" id="PF07715">
    <property type="entry name" value="Plug"/>
    <property type="match status" value="1"/>
</dbReference>
<evidence type="ECO:0000256" key="5">
    <source>
        <dbReference type="ARBA" id="ARBA00022692"/>
    </source>
</evidence>
<evidence type="ECO:0000313" key="19">
    <source>
        <dbReference type="Proteomes" id="UP001382455"/>
    </source>
</evidence>
<evidence type="ECO:0000256" key="7">
    <source>
        <dbReference type="ARBA" id="ARBA00023004"/>
    </source>
</evidence>
<feature type="domain" description="TonB-dependent receptor plug" evidence="17">
    <location>
        <begin position="51"/>
        <end position="158"/>
    </location>
</feature>
<evidence type="ECO:0000256" key="2">
    <source>
        <dbReference type="ARBA" id="ARBA00022448"/>
    </source>
</evidence>
<dbReference type="InterPro" id="IPR000531">
    <property type="entry name" value="Beta-barrel_TonB"/>
</dbReference>
<evidence type="ECO:0000256" key="11">
    <source>
        <dbReference type="ARBA" id="ARBA00023237"/>
    </source>
</evidence>
<dbReference type="InterPro" id="IPR039426">
    <property type="entry name" value="TonB-dep_rcpt-like"/>
</dbReference>
<keyword evidence="6 15" id="KW-0732">Signal</keyword>
<keyword evidence="8" id="KW-0406">Ion transport</keyword>
<keyword evidence="2 12" id="KW-0813">Transport</keyword>
<evidence type="ECO:0000256" key="3">
    <source>
        <dbReference type="ARBA" id="ARBA00022452"/>
    </source>
</evidence>
<accession>A0ABU8ETV8</accession>
<keyword evidence="19" id="KW-1185">Reference proteome</keyword>
<reference evidence="18 19" key="1">
    <citation type="submission" date="2023-12" db="EMBL/GenBank/DDBJ databases">
        <title>Friends and Foes: Symbiotic and Algicidal bacterial influence on Karenia brevis blooms.</title>
        <authorList>
            <person name="Fei C."/>
            <person name="Mohamed A.R."/>
            <person name="Booker A."/>
            <person name="Arshad M."/>
            <person name="Klass S."/>
            <person name="Ahn S."/>
            <person name="Gilbert P.M."/>
            <person name="Heil C.A."/>
            <person name="Martinez J.M."/>
            <person name="Amin S.A."/>
        </authorList>
    </citation>
    <scope>NUCLEOTIDE SEQUENCE [LARGE SCALE GENOMIC DNA]</scope>
    <source>
        <strain evidence="18 19">CE15</strain>
    </source>
</reference>
<keyword evidence="5 12" id="KW-0812">Transmembrane</keyword>
<keyword evidence="7" id="KW-0408">Iron</keyword>
<dbReference type="Pfam" id="PF00593">
    <property type="entry name" value="TonB_dep_Rec_b-barrel"/>
    <property type="match status" value="1"/>
</dbReference>
<gene>
    <name evidence="18" type="ORF">WAE96_11160</name>
</gene>
<comment type="similarity">
    <text evidence="12 14">Belongs to the TonB-dependent receptor family.</text>
</comment>
<feature type="domain" description="TonB-dependent receptor-like beta-barrel" evidence="16">
    <location>
        <begin position="267"/>
        <end position="747"/>
    </location>
</feature>
<dbReference type="InterPro" id="IPR010917">
    <property type="entry name" value="TonB_rcpt_CS"/>
</dbReference>
<evidence type="ECO:0000256" key="4">
    <source>
        <dbReference type="ARBA" id="ARBA00022496"/>
    </source>
</evidence>
<comment type="caution">
    <text evidence="18">The sequence shown here is derived from an EMBL/GenBank/DDBJ whole genome shotgun (WGS) entry which is preliminary data.</text>
</comment>
<feature type="signal peptide" evidence="15">
    <location>
        <begin position="1"/>
        <end position="31"/>
    </location>
</feature>
<evidence type="ECO:0000256" key="10">
    <source>
        <dbReference type="ARBA" id="ARBA00023136"/>
    </source>
</evidence>
<sequence>MFTVKRRTNAVTAAVKYALATSLIVSPLTMAEDDNELEKIIVTGQKIDRTLQETPASVAVITNKALEEQKLNNLYDALSVVPNVTGEVGVGGFTIRGIDSFNVSGGGNSFLTSVYVDGAPLPMREIQQGGFSTWDVSQVEVLRGPQSTLQGRNPLAGAIVVNTYDPAYEYSAKGRVILGENGQQELAIAAGGSLIDDVLAFRFTAEDRDYDGVIENIARNNENSDFSNSNLYRFKLLFEPIEDFSAILSYSKSETEMGVVWADAHPSYDKDYRKVNFNDPTWEFTDSDLVVLNLDYYINDIWSATAITTYSDMQYGYEWDGDASPLPIAQLHDKRSDETLTQELKLTFEYDNLKGIIGAYYSNLEVKDKAIGNRSTSFNQLGVPTLLVAAPENGGLGLPQAIADQVLALYAPVDPVLLDTYSNLYREITNTAVFVDFTYSINDKFDVFAGIRWDQEKQANATEQAYGIGNAHLLPNPSDYAANPMFAQLVAGINAKLLNMASQASQNEPLTSKTFNEVLPKLGASYHLTDNITTSFTYQQGYRSGGVGTNSARATLFTYDPEFTDNYELSLRSTWLDGTLVTNANVFYLDWQDQQVSVQLSGNQYDRETTNAGKSTVQGFEFELFYYPTNNLTLSAGFGRAKTEFEEFLVAIPGEPTLDLKGQPFADSPEWTANLAASYHTDFGLYLSADANYQDSALADTMYQNSNEMKNLWGENYVPQNDARTLINARVGYQWENYDIQLSAKNLTDKVYDARGARTNNKTLGQPRQLSLSFTASF</sequence>
<name>A0ABU8ETV8_9GAMM</name>
<keyword evidence="4" id="KW-0410">Iron transport</keyword>
<dbReference type="PROSITE" id="PS52016">
    <property type="entry name" value="TONB_DEPENDENT_REC_3"/>
    <property type="match status" value="1"/>
</dbReference>
<evidence type="ECO:0000256" key="14">
    <source>
        <dbReference type="RuleBase" id="RU003357"/>
    </source>
</evidence>
<evidence type="ECO:0000256" key="6">
    <source>
        <dbReference type="ARBA" id="ARBA00022729"/>
    </source>
</evidence>
<dbReference type="InterPro" id="IPR012910">
    <property type="entry name" value="Plug_dom"/>
</dbReference>
<protein>
    <submittedName>
        <fullName evidence="18">TonB-dependent receptor</fullName>
    </submittedName>
</protein>
<evidence type="ECO:0000256" key="15">
    <source>
        <dbReference type="SAM" id="SignalP"/>
    </source>
</evidence>
<dbReference type="PROSITE" id="PS01156">
    <property type="entry name" value="TONB_DEPENDENT_REC_2"/>
    <property type="match status" value="1"/>
</dbReference>
<evidence type="ECO:0000259" key="16">
    <source>
        <dbReference type="Pfam" id="PF00593"/>
    </source>
</evidence>
<evidence type="ECO:0000256" key="1">
    <source>
        <dbReference type="ARBA" id="ARBA00004571"/>
    </source>
</evidence>
<keyword evidence="11 12" id="KW-0998">Cell outer membrane</keyword>
<evidence type="ECO:0000256" key="9">
    <source>
        <dbReference type="ARBA" id="ARBA00023077"/>
    </source>
</evidence>
<dbReference type="PANTHER" id="PTHR32552:SF81">
    <property type="entry name" value="TONB-DEPENDENT OUTER MEMBRANE RECEPTOR"/>
    <property type="match status" value="1"/>
</dbReference>
<keyword evidence="10 12" id="KW-0472">Membrane</keyword>
<dbReference type="Gene3D" id="2.40.170.20">
    <property type="entry name" value="TonB-dependent receptor, beta-barrel domain"/>
    <property type="match status" value="1"/>
</dbReference>
<dbReference type="EMBL" id="JBAWKS010000001">
    <property type="protein sequence ID" value="MEI4550225.1"/>
    <property type="molecule type" value="Genomic_DNA"/>
</dbReference>
<dbReference type="InterPro" id="IPR037066">
    <property type="entry name" value="Plug_dom_sf"/>
</dbReference>
<dbReference type="Proteomes" id="UP001382455">
    <property type="component" value="Unassembled WGS sequence"/>
</dbReference>
<keyword evidence="9 14" id="KW-0798">TonB box</keyword>
<keyword evidence="3 12" id="KW-1134">Transmembrane beta strand</keyword>
<evidence type="ECO:0000313" key="18">
    <source>
        <dbReference type="EMBL" id="MEI4550225.1"/>
    </source>
</evidence>
<evidence type="ECO:0000256" key="8">
    <source>
        <dbReference type="ARBA" id="ARBA00023065"/>
    </source>
</evidence>
<evidence type="ECO:0000256" key="12">
    <source>
        <dbReference type="PROSITE-ProRule" id="PRU01360"/>
    </source>
</evidence>
<dbReference type="Gene3D" id="2.170.130.10">
    <property type="entry name" value="TonB-dependent receptor, plug domain"/>
    <property type="match status" value="1"/>
</dbReference>